<name>A0A8J4G7M0_9CHLO</name>
<dbReference type="OrthoDB" id="539666at2759"/>
<dbReference type="Pfam" id="PF03016">
    <property type="entry name" value="Exostosin_GT47"/>
    <property type="match status" value="1"/>
</dbReference>
<sequence length="470" mass="51810">MGKMFFTSLIITAIVISHLVDGRFDAVDPVVPCSLETCFDVSKCATSPKIYVYPIPSGQLKPTCNILSQEERFLYQACILYTLMSDGFQLTEDPAEACLLVPSLDATCSMNFCSDGDLNVLEAALHSLPYWNEGKNHIIFNYNNDWPNPGFDVGKAILVRVSMLNETYRPDFDVALPVTRPIFREPSPLVVHLGSLTSMETTEPAQLLQPIMRGRDLLLYFRGCAQRFGTPGMCEDRVNIFADHFPPPVDQPDVVILAICCGNHDGGLKTLSHCRGCYDNVRIENGQSVNCTAGWPDVSFDDGIRRAKFTFTPRGCGPLTYRMLEAIGAGSVPVLTGRGTFIPFAGEGHLGQLWRQCVIHTPEAQLPQLISSLRAMSDAEYHFRLLACAQIAALQSHSIQVTTKQTICIILFRIATLLKRQRNGELPVWLSTAGTALRGELGLPFETTTVPYSRVLIAQCSHVGVPLGHL</sequence>
<dbReference type="GO" id="GO:0016757">
    <property type="term" value="F:glycosyltransferase activity"/>
    <property type="evidence" value="ECO:0007669"/>
    <property type="project" value="InterPro"/>
</dbReference>
<dbReference type="InterPro" id="IPR004263">
    <property type="entry name" value="Exostosin"/>
</dbReference>
<dbReference type="EMBL" id="BNCQ01000010">
    <property type="protein sequence ID" value="GIM01725.1"/>
    <property type="molecule type" value="Genomic_DNA"/>
</dbReference>
<evidence type="ECO:0000256" key="2">
    <source>
        <dbReference type="ARBA" id="ARBA00010271"/>
    </source>
</evidence>
<keyword evidence="3" id="KW-0333">Golgi apparatus</keyword>
<protein>
    <recommendedName>
        <fullName evidence="4">Exostosin GT47 domain-containing protein</fullName>
    </recommendedName>
</protein>
<gene>
    <name evidence="5" type="ORF">Vretimale_6460</name>
</gene>
<comment type="caution">
    <text evidence="5">The sequence shown here is derived from an EMBL/GenBank/DDBJ whole genome shotgun (WGS) entry which is preliminary data.</text>
</comment>
<comment type="similarity">
    <text evidence="2">Belongs to the glycosyltransferase 47 family.</text>
</comment>
<evidence type="ECO:0000313" key="5">
    <source>
        <dbReference type="EMBL" id="GIM01725.1"/>
    </source>
</evidence>
<evidence type="ECO:0000256" key="1">
    <source>
        <dbReference type="ARBA" id="ARBA00004323"/>
    </source>
</evidence>
<accession>A0A8J4G7M0</accession>
<proteinExistence type="inferred from homology"/>
<comment type="subcellular location">
    <subcellularLocation>
        <location evidence="1">Golgi apparatus membrane</location>
        <topology evidence="1">Single-pass type II membrane protein</topology>
    </subcellularLocation>
</comment>
<dbReference type="PANTHER" id="PTHR11062">
    <property type="entry name" value="EXOSTOSIN HEPARAN SULFATE GLYCOSYLTRANSFERASE -RELATED"/>
    <property type="match status" value="1"/>
</dbReference>
<dbReference type="Proteomes" id="UP000722791">
    <property type="component" value="Unassembled WGS sequence"/>
</dbReference>
<organism evidence="5 6">
    <name type="scientific">Volvox reticuliferus</name>
    <dbReference type="NCBI Taxonomy" id="1737510"/>
    <lineage>
        <taxon>Eukaryota</taxon>
        <taxon>Viridiplantae</taxon>
        <taxon>Chlorophyta</taxon>
        <taxon>core chlorophytes</taxon>
        <taxon>Chlorophyceae</taxon>
        <taxon>CS clade</taxon>
        <taxon>Chlamydomonadales</taxon>
        <taxon>Volvocaceae</taxon>
        <taxon>Volvox</taxon>
    </lineage>
</organism>
<evidence type="ECO:0000259" key="4">
    <source>
        <dbReference type="Pfam" id="PF03016"/>
    </source>
</evidence>
<dbReference type="PANTHER" id="PTHR11062:SF73">
    <property type="entry name" value="EXOSTOSIN-LIKE 3"/>
    <property type="match status" value="1"/>
</dbReference>
<evidence type="ECO:0000256" key="3">
    <source>
        <dbReference type="ARBA" id="ARBA00023034"/>
    </source>
</evidence>
<dbReference type="GO" id="GO:0000139">
    <property type="term" value="C:Golgi membrane"/>
    <property type="evidence" value="ECO:0007669"/>
    <property type="project" value="UniProtKB-SubCell"/>
</dbReference>
<dbReference type="InterPro" id="IPR040911">
    <property type="entry name" value="Exostosin_GT47"/>
</dbReference>
<reference evidence="5" key="1">
    <citation type="journal article" date="2021" name="Proc. Natl. Acad. Sci. U.S.A.">
        <title>Three genomes in the algal genus Volvox reveal the fate of a haploid sex-determining region after a transition to homothallism.</title>
        <authorList>
            <person name="Yamamoto K."/>
            <person name="Hamaji T."/>
            <person name="Kawai-Toyooka H."/>
            <person name="Matsuzaki R."/>
            <person name="Takahashi F."/>
            <person name="Nishimura Y."/>
            <person name="Kawachi M."/>
            <person name="Noguchi H."/>
            <person name="Minakuchi Y."/>
            <person name="Umen J.G."/>
            <person name="Toyoda A."/>
            <person name="Nozaki H."/>
        </authorList>
    </citation>
    <scope>NUCLEOTIDE SEQUENCE</scope>
    <source>
        <strain evidence="5">NIES-3785</strain>
    </source>
</reference>
<dbReference type="AlphaFoldDB" id="A0A8J4G7M0"/>
<evidence type="ECO:0000313" key="6">
    <source>
        <dbReference type="Proteomes" id="UP000722791"/>
    </source>
</evidence>
<feature type="domain" description="Exostosin GT47" evidence="4">
    <location>
        <begin position="47"/>
        <end position="375"/>
    </location>
</feature>